<dbReference type="Gene3D" id="3.30.497.10">
    <property type="entry name" value="Antithrombin, subunit I, domain 2"/>
    <property type="match status" value="1"/>
</dbReference>
<dbReference type="InterPro" id="IPR042178">
    <property type="entry name" value="Serpin_sf_1"/>
</dbReference>
<organism evidence="3 4">
    <name type="scientific">Haemaphysalis longicornis</name>
    <name type="common">Bush tick</name>
    <dbReference type="NCBI Taxonomy" id="44386"/>
    <lineage>
        <taxon>Eukaryota</taxon>
        <taxon>Metazoa</taxon>
        <taxon>Ecdysozoa</taxon>
        <taxon>Arthropoda</taxon>
        <taxon>Chelicerata</taxon>
        <taxon>Arachnida</taxon>
        <taxon>Acari</taxon>
        <taxon>Parasitiformes</taxon>
        <taxon>Ixodida</taxon>
        <taxon>Ixodoidea</taxon>
        <taxon>Ixodidae</taxon>
        <taxon>Haemaphysalinae</taxon>
        <taxon>Haemaphysalis</taxon>
    </lineage>
</organism>
<sequence length="227" mass="25266">MRLTDLLGNFSPNPRNTSAFIRRSRSATANELHNSECTSGAVACKHGDQLRTRSMVSTRAPTYRDRLWADNNLAYTYRMTEVKSPSAFGRSVSSLRFKLRNLMHHDRSVRVRREFRRRDGGVHALAHDLSGDAEGSFASIVDQVREAVPRFAAHEILPPESLAHASIVLLSFVVFAGGWRVRFSRARTTDAVFHLGPGRTKKVQDGGLPKPMLRLCRGIGLKSAAVI</sequence>
<reference evidence="3 4" key="1">
    <citation type="journal article" date="2020" name="Cell">
        <title>Large-Scale Comparative Analyses of Tick Genomes Elucidate Their Genetic Diversity and Vector Capacities.</title>
        <authorList>
            <consortium name="Tick Genome and Microbiome Consortium (TIGMIC)"/>
            <person name="Jia N."/>
            <person name="Wang J."/>
            <person name="Shi W."/>
            <person name="Du L."/>
            <person name="Sun Y."/>
            <person name="Zhan W."/>
            <person name="Jiang J.F."/>
            <person name="Wang Q."/>
            <person name="Zhang B."/>
            <person name="Ji P."/>
            <person name="Bell-Sakyi L."/>
            <person name="Cui X.M."/>
            <person name="Yuan T.T."/>
            <person name="Jiang B.G."/>
            <person name="Yang W.F."/>
            <person name="Lam T.T."/>
            <person name="Chang Q.C."/>
            <person name="Ding S.J."/>
            <person name="Wang X.J."/>
            <person name="Zhu J.G."/>
            <person name="Ruan X.D."/>
            <person name="Zhao L."/>
            <person name="Wei J.T."/>
            <person name="Ye R.Z."/>
            <person name="Que T.C."/>
            <person name="Du C.H."/>
            <person name="Zhou Y.H."/>
            <person name="Cheng J.X."/>
            <person name="Dai P.F."/>
            <person name="Guo W.B."/>
            <person name="Han X.H."/>
            <person name="Huang E.J."/>
            <person name="Li L.F."/>
            <person name="Wei W."/>
            <person name="Gao Y.C."/>
            <person name="Liu J.Z."/>
            <person name="Shao H.Z."/>
            <person name="Wang X."/>
            <person name="Wang C.C."/>
            <person name="Yang T.C."/>
            <person name="Huo Q.B."/>
            <person name="Li W."/>
            <person name="Chen H.Y."/>
            <person name="Chen S.E."/>
            <person name="Zhou L.G."/>
            <person name="Ni X.B."/>
            <person name="Tian J.H."/>
            <person name="Sheng Y."/>
            <person name="Liu T."/>
            <person name="Pan Y.S."/>
            <person name="Xia L.Y."/>
            <person name="Li J."/>
            <person name="Zhao F."/>
            <person name="Cao W.C."/>
        </authorList>
    </citation>
    <scope>NUCLEOTIDE SEQUENCE [LARGE SCALE GENOMIC DNA]</scope>
    <source>
        <strain evidence="3">HaeL-2018</strain>
    </source>
</reference>
<evidence type="ECO:0000256" key="2">
    <source>
        <dbReference type="ARBA" id="ARBA00022900"/>
    </source>
</evidence>
<dbReference type="EMBL" id="JABSTR010000005">
    <property type="protein sequence ID" value="KAH9372266.1"/>
    <property type="molecule type" value="Genomic_DNA"/>
</dbReference>
<comment type="caution">
    <text evidence="3">The sequence shown here is derived from an EMBL/GenBank/DDBJ whole genome shotgun (WGS) entry which is preliminary data.</text>
</comment>
<dbReference type="GO" id="GO:0004867">
    <property type="term" value="F:serine-type endopeptidase inhibitor activity"/>
    <property type="evidence" value="ECO:0007669"/>
    <property type="project" value="UniProtKB-KW"/>
</dbReference>
<evidence type="ECO:0000313" key="3">
    <source>
        <dbReference type="EMBL" id="KAH9372266.1"/>
    </source>
</evidence>
<keyword evidence="4" id="KW-1185">Reference proteome</keyword>
<dbReference type="InterPro" id="IPR042185">
    <property type="entry name" value="Serpin_sf_2"/>
</dbReference>
<dbReference type="SUPFAM" id="SSF56574">
    <property type="entry name" value="Serpins"/>
    <property type="match status" value="1"/>
</dbReference>
<dbReference type="Gene3D" id="2.30.39.10">
    <property type="entry name" value="Alpha-1-antitrypsin, domain 1"/>
    <property type="match status" value="1"/>
</dbReference>
<dbReference type="AlphaFoldDB" id="A0A9J6G9T7"/>
<proteinExistence type="predicted"/>
<dbReference type="Proteomes" id="UP000821853">
    <property type="component" value="Chromosome 3"/>
</dbReference>
<name>A0A9J6G9T7_HAELO</name>
<evidence type="ECO:0008006" key="5">
    <source>
        <dbReference type="Google" id="ProtNLM"/>
    </source>
</evidence>
<evidence type="ECO:0000313" key="4">
    <source>
        <dbReference type="Proteomes" id="UP000821853"/>
    </source>
</evidence>
<keyword evidence="2" id="KW-0722">Serine protease inhibitor</keyword>
<evidence type="ECO:0000256" key="1">
    <source>
        <dbReference type="ARBA" id="ARBA00022690"/>
    </source>
</evidence>
<accession>A0A9J6G9T7</accession>
<gene>
    <name evidence="3" type="ORF">HPB48_003345</name>
</gene>
<keyword evidence="1" id="KW-0646">Protease inhibitor</keyword>
<dbReference type="VEuPathDB" id="VectorBase:HLOH_058806"/>
<dbReference type="InterPro" id="IPR036186">
    <property type="entry name" value="Serpin_sf"/>
</dbReference>
<protein>
    <recommendedName>
        <fullName evidence="5">Serpin domain-containing protein</fullName>
    </recommendedName>
</protein>